<keyword evidence="6" id="KW-0547">Nucleotide-binding</keyword>
<dbReference type="SUPFAM" id="SSF81301">
    <property type="entry name" value="Nucleotidyltransferase"/>
    <property type="match status" value="1"/>
</dbReference>
<comment type="similarity">
    <text evidence="8">Belongs to the tRNA nucleotidyltransferase/poly(A) polymerase family.</text>
</comment>
<dbReference type="PANTHER" id="PTHR46173:SF1">
    <property type="entry name" value="CCA TRNA NUCLEOTIDYLTRANSFERASE 1, MITOCHONDRIAL"/>
    <property type="match status" value="1"/>
</dbReference>
<keyword evidence="7" id="KW-0460">Magnesium</keyword>
<keyword evidence="5" id="KW-0479">Metal-binding</keyword>
<evidence type="ECO:0000313" key="12">
    <source>
        <dbReference type="Proteomes" id="UP001500523"/>
    </source>
</evidence>
<evidence type="ECO:0000256" key="3">
    <source>
        <dbReference type="ARBA" id="ARBA00022694"/>
    </source>
</evidence>
<evidence type="ECO:0000256" key="6">
    <source>
        <dbReference type="ARBA" id="ARBA00022741"/>
    </source>
</evidence>
<evidence type="ECO:0000259" key="9">
    <source>
        <dbReference type="Pfam" id="PF01743"/>
    </source>
</evidence>
<gene>
    <name evidence="11" type="ORF">GCM10022268_12440</name>
</gene>
<dbReference type="Pfam" id="PF12627">
    <property type="entry name" value="PolyA_pol_RNAbd"/>
    <property type="match status" value="1"/>
</dbReference>
<dbReference type="PANTHER" id="PTHR46173">
    <property type="entry name" value="CCA TRNA NUCLEOTIDYLTRANSFERASE 1, MITOCHONDRIAL"/>
    <property type="match status" value="1"/>
</dbReference>
<dbReference type="InterPro" id="IPR032828">
    <property type="entry name" value="PolyA_RNA-bd"/>
</dbReference>
<evidence type="ECO:0000256" key="5">
    <source>
        <dbReference type="ARBA" id="ARBA00022723"/>
    </source>
</evidence>
<dbReference type="Pfam" id="PF01743">
    <property type="entry name" value="PolyA_pol"/>
    <property type="match status" value="1"/>
</dbReference>
<evidence type="ECO:0000313" key="11">
    <source>
        <dbReference type="EMBL" id="GAA3704341.1"/>
    </source>
</evidence>
<feature type="domain" description="tRNA nucleotidyltransferase/poly(A) polymerase RNA and SrmB- binding" evidence="10">
    <location>
        <begin position="187"/>
        <end position="244"/>
    </location>
</feature>
<dbReference type="Gene3D" id="1.10.3090.10">
    <property type="entry name" value="cca-adding enzyme, domain 2"/>
    <property type="match status" value="1"/>
</dbReference>
<keyword evidence="2 8" id="KW-0808">Transferase</keyword>
<reference evidence="12" key="1">
    <citation type="journal article" date="2019" name="Int. J. Syst. Evol. Microbiol.">
        <title>The Global Catalogue of Microorganisms (GCM) 10K type strain sequencing project: providing services to taxonomists for standard genome sequencing and annotation.</title>
        <authorList>
            <consortium name="The Broad Institute Genomics Platform"/>
            <consortium name="The Broad Institute Genome Sequencing Center for Infectious Disease"/>
            <person name="Wu L."/>
            <person name="Ma J."/>
        </authorList>
    </citation>
    <scope>NUCLEOTIDE SEQUENCE [LARGE SCALE GENOMIC DNA]</scope>
    <source>
        <strain evidence="12">JCM 17498</strain>
    </source>
</reference>
<organism evidence="11 12">
    <name type="scientific">Sphingomonas cynarae</name>
    <dbReference type="NCBI Taxonomy" id="930197"/>
    <lineage>
        <taxon>Bacteria</taxon>
        <taxon>Pseudomonadati</taxon>
        <taxon>Pseudomonadota</taxon>
        <taxon>Alphaproteobacteria</taxon>
        <taxon>Sphingomonadales</taxon>
        <taxon>Sphingomonadaceae</taxon>
        <taxon>Sphingomonas</taxon>
    </lineage>
</organism>
<evidence type="ECO:0000256" key="8">
    <source>
        <dbReference type="RuleBase" id="RU003953"/>
    </source>
</evidence>
<dbReference type="EMBL" id="BAABBF010000002">
    <property type="protein sequence ID" value="GAA3704341.1"/>
    <property type="molecule type" value="Genomic_DNA"/>
</dbReference>
<dbReference type="InterPro" id="IPR002646">
    <property type="entry name" value="PolA_pol_head_dom"/>
</dbReference>
<protein>
    <submittedName>
        <fullName evidence="11">CCA tRNA nucleotidyltransferase</fullName>
    </submittedName>
</protein>
<keyword evidence="3" id="KW-0819">tRNA processing</keyword>
<dbReference type="Gene3D" id="3.30.460.10">
    <property type="entry name" value="Beta Polymerase, domain 2"/>
    <property type="match status" value="1"/>
</dbReference>
<dbReference type="SUPFAM" id="SSF81891">
    <property type="entry name" value="Poly A polymerase C-terminal region-like"/>
    <property type="match status" value="1"/>
</dbReference>
<dbReference type="Proteomes" id="UP001500523">
    <property type="component" value="Unassembled WGS sequence"/>
</dbReference>
<proteinExistence type="inferred from homology"/>
<sequence>MDLILPDAAWRHREGLATLAEALGAGPGAESGGARFVGGAVRDTLLGLDVADVDIATRHPPEEVLARLRAAAIRAVPTGLAHGTITAVLPDGPVEVTTLRRDVATDGRHAEVAFTDDWREDAARRDFTMNALYADPVTGRIDDYFDGLADLAAGRVRFIGSALQRIAEDHLRILRFFRFHARFGTAIDAEGLDACTARANDLMALSRERIASELLKLLVAPGAVTVIALMVERGILAAVLPEIDGAGADRLAALATREAAAGVAADPVRRLAALVPPGAAEPVGARLKLSNAHRKRLIAATAGSGDEGPQALAYRHGVEGAIDRLLLAGDDPAPVLGWTPPRLPIGGGALVARGLGRGPDVAAALRAVETRWIAEGFPDDQRVAAIADEVAGRDASSIASAASDSSGLA</sequence>
<keyword evidence="12" id="KW-1185">Reference proteome</keyword>
<dbReference type="InterPro" id="IPR043519">
    <property type="entry name" value="NT_sf"/>
</dbReference>
<evidence type="ECO:0000256" key="7">
    <source>
        <dbReference type="ARBA" id="ARBA00022842"/>
    </source>
</evidence>
<feature type="domain" description="Poly A polymerase head" evidence="9">
    <location>
        <begin position="34"/>
        <end position="157"/>
    </location>
</feature>
<name>A0ABP7DDY1_9SPHN</name>
<comment type="cofactor">
    <cofactor evidence="1">
        <name>Mg(2+)</name>
        <dbReference type="ChEBI" id="CHEBI:18420"/>
    </cofactor>
</comment>
<evidence type="ECO:0000259" key="10">
    <source>
        <dbReference type="Pfam" id="PF12627"/>
    </source>
</evidence>
<comment type="caution">
    <text evidence="11">The sequence shown here is derived from an EMBL/GenBank/DDBJ whole genome shotgun (WGS) entry which is preliminary data.</text>
</comment>
<dbReference type="InterPro" id="IPR050264">
    <property type="entry name" value="Bact_CCA-adding_enz_type3_sf"/>
</dbReference>
<evidence type="ECO:0000256" key="2">
    <source>
        <dbReference type="ARBA" id="ARBA00022679"/>
    </source>
</evidence>
<evidence type="ECO:0000256" key="4">
    <source>
        <dbReference type="ARBA" id="ARBA00022695"/>
    </source>
</evidence>
<dbReference type="RefSeq" id="WP_344692499.1">
    <property type="nucleotide sequence ID" value="NZ_BAABBF010000002.1"/>
</dbReference>
<accession>A0ABP7DDY1</accession>
<evidence type="ECO:0000256" key="1">
    <source>
        <dbReference type="ARBA" id="ARBA00001946"/>
    </source>
</evidence>
<keyword evidence="8" id="KW-0694">RNA-binding</keyword>
<keyword evidence="4" id="KW-0548">Nucleotidyltransferase</keyword>
<dbReference type="CDD" id="cd05398">
    <property type="entry name" value="NT_ClassII-CCAase"/>
    <property type="match status" value="1"/>
</dbReference>